<evidence type="ECO:0000313" key="3">
    <source>
        <dbReference type="Proteomes" id="UP000295258"/>
    </source>
</evidence>
<feature type="transmembrane region" description="Helical" evidence="1">
    <location>
        <begin position="182"/>
        <end position="203"/>
    </location>
</feature>
<reference evidence="2 3" key="1">
    <citation type="submission" date="2019-03" db="EMBL/GenBank/DDBJ databases">
        <title>Draft genome sequences of novel Actinobacteria.</title>
        <authorList>
            <person name="Sahin N."/>
            <person name="Ay H."/>
            <person name="Saygin H."/>
        </authorList>
    </citation>
    <scope>NUCLEOTIDE SEQUENCE [LARGE SCALE GENOMIC DNA]</scope>
    <source>
        <strain evidence="2 3">KC310</strain>
    </source>
</reference>
<feature type="transmembrane region" description="Helical" evidence="1">
    <location>
        <begin position="107"/>
        <end position="128"/>
    </location>
</feature>
<feature type="transmembrane region" description="Helical" evidence="1">
    <location>
        <begin position="266"/>
        <end position="289"/>
    </location>
</feature>
<dbReference type="AlphaFoldDB" id="A0A4V2YA88"/>
<name>A0A4V2YA88_9ACTN</name>
<dbReference type="RefSeq" id="WP_132597254.1">
    <property type="nucleotide sequence ID" value="NZ_SMKO01000061.1"/>
</dbReference>
<keyword evidence="1" id="KW-0472">Membrane</keyword>
<accession>A0A4V2YA88</accession>
<sequence length="307" mass="31348">MRKLSAAALALVSVVLYGGLRISWQLGHMPERLSPVGPDLVVFTGWGAVALCGAAAVTLVAMMTVRTAGPARTALAAVAWAVGGAFVVSGALLLLDVVGTVIPGLGIPVHPLGAVSKAACVGCGSLVWRSARAYRRVELKGLDHTPRWAYAGAYVAVGGFLTRVAAQAAVGFGSTPSAGGTAVFEAGFLLAGTVLPLALVHRWGRVWPSWAPGLAGRAVPRGLVLWPAVAVSGGLLAYFGVGLGQMVAERLSGRVPFGAGDPPETFYWVAVPAYLVWGAGLAVATSAYARRTRVPYGSAPSRPASVS</sequence>
<gene>
    <name evidence="2" type="ORF">E1292_22810</name>
</gene>
<feature type="transmembrane region" description="Helical" evidence="1">
    <location>
        <begin position="40"/>
        <end position="62"/>
    </location>
</feature>
<keyword evidence="3" id="KW-1185">Reference proteome</keyword>
<keyword evidence="1" id="KW-0812">Transmembrane</keyword>
<dbReference type="EMBL" id="SMKO01000061">
    <property type="protein sequence ID" value="TDD02776.1"/>
    <property type="molecule type" value="Genomic_DNA"/>
</dbReference>
<feature type="transmembrane region" description="Helical" evidence="1">
    <location>
        <begin position="148"/>
        <end position="170"/>
    </location>
</feature>
<feature type="transmembrane region" description="Helical" evidence="1">
    <location>
        <begin position="74"/>
        <end position="95"/>
    </location>
</feature>
<feature type="transmembrane region" description="Helical" evidence="1">
    <location>
        <begin position="223"/>
        <end position="246"/>
    </location>
</feature>
<proteinExistence type="predicted"/>
<organism evidence="2 3">
    <name type="scientific">Nonomuraea deserti</name>
    <dbReference type="NCBI Taxonomy" id="1848322"/>
    <lineage>
        <taxon>Bacteria</taxon>
        <taxon>Bacillati</taxon>
        <taxon>Actinomycetota</taxon>
        <taxon>Actinomycetes</taxon>
        <taxon>Streptosporangiales</taxon>
        <taxon>Streptosporangiaceae</taxon>
        <taxon>Nonomuraea</taxon>
    </lineage>
</organism>
<dbReference type="Proteomes" id="UP000295258">
    <property type="component" value="Unassembled WGS sequence"/>
</dbReference>
<comment type="caution">
    <text evidence="2">The sequence shown here is derived from an EMBL/GenBank/DDBJ whole genome shotgun (WGS) entry which is preliminary data.</text>
</comment>
<protein>
    <recommendedName>
        <fullName evidence="4">DUF3995 domain-containing protein</fullName>
    </recommendedName>
</protein>
<evidence type="ECO:0000256" key="1">
    <source>
        <dbReference type="SAM" id="Phobius"/>
    </source>
</evidence>
<evidence type="ECO:0000313" key="2">
    <source>
        <dbReference type="EMBL" id="TDD02776.1"/>
    </source>
</evidence>
<keyword evidence="1" id="KW-1133">Transmembrane helix</keyword>
<evidence type="ECO:0008006" key="4">
    <source>
        <dbReference type="Google" id="ProtNLM"/>
    </source>
</evidence>